<proteinExistence type="predicted"/>
<gene>
    <name evidence="1" type="ORF">Vadar_022699</name>
</gene>
<comment type="caution">
    <text evidence="1">The sequence shown here is derived from an EMBL/GenBank/DDBJ whole genome shotgun (WGS) entry which is preliminary data.</text>
</comment>
<dbReference type="Proteomes" id="UP000828048">
    <property type="component" value="Chromosome 5"/>
</dbReference>
<keyword evidence="2" id="KW-1185">Reference proteome</keyword>
<protein>
    <submittedName>
        <fullName evidence="1">Uncharacterized protein</fullName>
    </submittedName>
</protein>
<name>A0ACB7Y110_9ERIC</name>
<organism evidence="1 2">
    <name type="scientific">Vaccinium darrowii</name>
    <dbReference type="NCBI Taxonomy" id="229202"/>
    <lineage>
        <taxon>Eukaryota</taxon>
        <taxon>Viridiplantae</taxon>
        <taxon>Streptophyta</taxon>
        <taxon>Embryophyta</taxon>
        <taxon>Tracheophyta</taxon>
        <taxon>Spermatophyta</taxon>
        <taxon>Magnoliopsida</taxon>
        <taxon>eudicotyledons</taxon>
        <taxon>Gunneridae</taxon>
        <taxon>Pentapetalae</taxon>
        <taxon>asterids</taxon>
        <taxon>Ericales</taxon>
        <taxon>Ericaceae</taxon>
        <taxon>Vaccinioideae</taxon>
        <taxon>Vaccinieae</taxon>
        <taxon>Vaccinium</taxon>
    </lineage>
</organism>
<evidence type="ECO:0000313" key="1">
    <source>
        <dbReference type="EMBL" id="KAH7847163.1"/>
    </source>
</evidence>
<evidence type="ECO:0000313" key="2">
    <source>
        <dbReference type="Proteomes" id="UP000828048"/>
    </source>
</evidence>
<accession>A0ACB7Y110</accession>
<reference evidence="1 2" key="1">
    <citation type="journal article" date="2021" name="Hortic Res">
        <title>High-quality reference genome and annotation aids understanding of berry development for evergreen blueberry (Vaccinium darrowii).</title>
        <authorList>
            <person name="Yu J."/>
            <person name="Hulse-Kemp A.M."/>
            <person name="Babiker E."/>
            <person name="Staton M."/>
        </authorList>
    </citation>
    <scope>NUCLEOTIDE SEQUENCE [LARGE SCALE GENOMIC DNA]</scope>
    <source>
        <strain evidence="2">cv. NJ 8807/NJ 8810</strain>
        <tissue evidence="1">Young leaf</tissue>
    </source>
</reference>
<sequence length="880" mass="100552">MGDISVDFFLETLKELTTSSKVDSIIEEKHQLQSLEEEIKYLRGFLKVTEKKRNEHSEVMKLVMEIRDVVSEAENIVEQFVIDAFKADHLSLDLESVQKEIKTLTAKVKQFYDENTWDLDGVAVKKFKHSSTRSGGGLDSSRGSHTSKLVKEKVVVGFDDEVKTLLEKLDDRGEGRPLEIITIIGAGGGGKTTLAREVFDHPLTSHIFEIRAWVDVSQDYDKTTMKRDMLIKVLKSALPKYQENYKKSTKDVLEENQEDQEKSGEDILGDYEKSSEDILGENQDHEKSGEDILGDYEKSSENILGENQDHEKSGEDILGDYEKSSEDVLGENQDHEKSGEDILGDYEKSSEDILRENQEDNEKSIEDILGEKVHKCLKGRKYLIVMDDIWGLEAWNDMQRSCPIECKGSKVLFTSRQLVQPENICYVPHFLAALPKHQSWELLKTKVFGMKCFPSKVLSCISDECQGEIRIGHLVHLRYLALRTPRQEQLFSWPLFSNLLNLETLDLQFSNFSGFIQLPCDIFNMVKLRHLYSKDGVFQYHCSSEEAARNGFDHSSKLDSLQTLHRICACKHCLRLLVRTPNLRKLGLEGRTMSDPFILPNLDFLKYIESLSLTLITLTPGLKLPLTVKRLTLRSTFLKWEELSILQNLSSLEVLKFIGCFCDGPVWNTSEEGFPQLKYLIFKSMSIEQWNASEDEFPKLEVLVIENCKQLERIPFDFAHINELREIKLFKCSKSVEESARKIQEEQKNKRGDDDCLNLIATSNYFTWNSNKRDQFNPRSTFVAQILDLQVLDRICSAVSSSSFTVAAAVIYTYLYLYSFSARRRCSTIGSTCDVNQVQSSCQYTVPAAVLVEEELDFSPKAIVEEVEEFLKASTGVEVS</sequence>
<dbReference type="EMBL" id="CM037155">
    <property type="protein sequence ID" value="KAH7847163.1"/>
    <property type="molecule type" value="Genomic_DNA"/>
</dbReference>